<dbReference type="SUPFAM" id="SSF46689">
    <property type="entry name" value="Homeodomain-like"/>
    <property type="match status" value="1"/>
</dbReference>
<evidence type="ECO:0000256" key="7">
    <source>
        <dbReference type="ARBA" id="ARBA00023155"/>
    </source>
</evidence>
<comment type="subcellular location">
    <subcellularLocation>
        <location evidence="1">Nucleus</location>
    </subcellularLocation>
</comment>
<dbReference type="Gramene" id="mRNA:MD15G0375500">
    <property type="protein sequence ID" value="CDS:MD15G0375500.1"/>
    <property type="gene ID" value="MD15G0375500"/>
</dbReference>
<dbReference type="GO" id="GO:0003700">
    <property type="term" value="F:DNA-binding transcription factor activity"/>
    <property type="evidence" value="ECO:0007669"/>
    <property type="project" value="TreeGrafter"/>
</dbReference>
<feature type="region of interest" description="Disordered" evidence="10">
    <location>
        <begin position="28"/>
        <end position="111"/>
    </location>
</feature>
<keyword evidence="5" id="KW-0805">Transcription regulation</keyword>
<dbReference type="Pfam" id="PF04770">
    <property type="entry name" value="ZF-HD_dimer"/>
    <property type="match status" value="1"/>
</dbReference>
<evidence type="ECO:0000256" key="5">
    <source>
        <dbReference type="ARBA" id="ARBA00023015"/>
    </source>
</evidence>
<keyword evidence="3" id="KW-0863">Zinc-finger</keyword>
<comment type="caution">
    <text evidence="12">The sequence shown here is derived from an EMBL/GenBank/DDBJ whole genome shotgun (WGS) entry which is preliminary data.</text>
</comment>
<dbReference type="GO" id="GO:0000976">
    <property type="term" value="F:transcription cis-regulatory region binding"/>
    <property type="evidence" value="ECO:0007669"/>
    <property type="project" value="TreeGrafter"/>
</dbReference>
<dbReference type="SMR" id="A0A498HRQ4"/>
<dbReference type="EMBL" id="RDQH01000341">
    <property type="protein sequence ID" value="RXH73430.1"/>
    <property type="molecule type" value="Genomic_DNA"/>
</dbReference>
<keyword evidence="6" id="KW-0238">DNA-binding</keyword>
<dbReference type="Proteomes" id="UP000290289">
    <property type="component" value="Chromosome 15"/>
</dbReference>
<keyword evidence="2" id="KW-0479">Metal-binding</keyword>
<dbReference type="OrthoDB" id="694008at2759"/>
<dbReference type="FunFam" id="1.10.10.60:FF:000257">
    <property type="entry name" value="Zinc-finger homeodomain protein 2"/>
    <property type="match status" value="1"/>
</dbReference>
<feature type="region of interest" description="Disordered" evidence="10">
    <location>
        <begin position="268"/>
        <end position="296"/>
    </location>
</feature>
<keyword evidence="13" id="KW-1185">Reference proteome</keyword>
<dbReference type="NCBIfam" id="TIGR01566">
    <property type="entry name" value="ZF_HD_prot_N"/>
    <property type="match status" value="1"/>
</dbReference>
<keyword evidence="4" id="KW-0862">Zinc</keyword>
<evidence type="ECO:0000256" key="8">
    <source>
        <dbReference type="ARBA" id="ARBA00023163"/>
    </source>
</evidence>
<dbReference type="NCBIfam" id="TIGR01565">
    <property type="entry name" value="homeo_ZF_HD"/>
    <property type="match status" value="1"/>
</dbReference>
<evidence type="ECO:0000313" key="12">
    <source>
        <dbReference type="EMBL" id="RXH73430.1"/>
    </source>
</evidence>
<evidence type="ECO:0000256" key="1">
    <source>
        <dbReference type="ARBA" id="ARBA00004123"/>
    </source>
</evidence>
<dbReference type="PROSITE" id="PS51523">
    <property type="entry name" value="ZF_HD_DIMER"/>
    <property type="match status" value="1"/>
</dbReference>
<proteinExistence type="predicted"/>
<dbReference type="PANTHER" id="PTHR31948:SF163">
    <property type="entry name" value="ZINC-FINGER HOMEODOMAIN PROTEIN 3"/>
    <property type="match status" value="1"/>
</dbReference>
<dbReference type="AlphaFoldDB" id="A0A498HRQ4"/>
<evidence type="ECO:0000313" key="13">
    <source>
        <dbReference type="Proteomes" id="UP000290289"/>
    </source>
</evidence>
<organism evidence="12 13">
    <name type="scientific">Malus domestica</name>
    <name type="common">Apple</name>
    <name type="synonym">Pyrus malus</name>
    <dbReference type="NCBI Taxonomy" id="3750"/>
    <lineage>
        <taxon>Eukaryota</taxon>
        <taxon>Viridiplantae</taxon>
        <taxon>Streptophyta</taxon>
        <taxon>Embryophyta</taxon>
        <taxon>Tracheophyta</taxon>
        <taxon>Spermatophyta</taxon>
        <taxon>Magnoliopsida</taxon>
        <taxon>eudicotyledons</taxon>
        <taxon>Gunneridae</taxon>
        <taxon>Pentapetalae</taxon>
        <taxon>rosids</taxon>
        <taxon>fabids</taxon>
        <taxon>Rosales</taxon>
        <taxon>Rosaceae</taxon>
        <taxon>Amygdaloideae</taxon>
        <taxon>Maleae</taxon>
        <taxon>Malus</taxon>
    </lineage>
</organism>
<gene>
    <name evidence="12" type="ORF">DVH24_016252</name>
</gene>
<sequence length="376" mass="41650">MDQLSSQEGEIPITIPVPIPIPINTSFGSGGHGHLIHHHQQQRPHDPTAAATARAAVPHNNNKNNHSNFLPSSTVVPQNQTPHNTNGSNPMPTSLDHSHEEEEEQEEEHHDHVNNANANVVPYKYNTYNNKKQAVVGHNGVRYKECLKNHAAAMGGTATDGCGEFMPSGEEGTIEALNCSACNCHRNFHRKEVEGEQQQLSSCDYNFHHTINRAAGVGSRKFLLSHEGGGGGRHKSLLAPPQYPHQHQMIMSNYNMGMGMIEMVGSIPSDQSDEQEDHHHHRHHGGGGGGTVGSRPAVGHVAKKRFRTKFTQEQKEKMLNFAEKVGWKIQKQEDSFVQNFCQEIGVKRRVLKVWMHNNKHNLANKINPPPPPPPAP</sequence>
<feature type="domain" description="ZF-HD dimerization-type" evidence="11">
    <location>
        <begin position="143"/>
        <end position="192"/>
    </location>
</feature>
<reference evidence="12 13" key="1">
    <citation type="submission" date="2018-10" db="EMBL/GenBank/DDBJ databases">
        <title>A high-quality apple genome assembly.</title>
        <authorList>
            <person name="Hu J."/>
        </authorList>
    </citation>
    <scope>NUCLEOTIDE SEQUENCE [LARGE SCALE GENOMIC DNA]</scope>
    <source>
        <strain evidence="13">cv. HFTH1</strain>
        <tissue evidence="12">Young leaf</tissue>
    </source>
</reference>
<dbReference type="GO" id="GO:0005634">
    <property type="term" value="C:nucleus"/>
    <property type="evidence" value="ECO:0007669"/>
    <property type="project" value="UniProtKB-SubCell"/>
</dbReference>
<dbReference type="InterPro" id="IPR006455">
    <property type="entry name" value="Homeodomain_ZF_HD"/>
</dbReference>
<evidence type="ECO:0000256" key="4">
    <source>
        <dbReference type="ARBA" id="ARBA00022833"/>
    </source>
</evidence>
<evidence type="ECO:0000256" key="9">
    <source>
        <dbReference type="ARBA" id="ARBA00023242"/>
    </source>
</evidence>
<dbReference type="Gene3D" id="1.10.10.60">
    <property type="entry name" value="Homeodomain-like"/>
    <property type="match status" value="1"/>
</dbReference>
<evidence type="ECO:0000256" key="10">
    <source>
        <dbReference type="SAM" id="MobiDB-lite"/>
    </source>
</evidence>
<evidence type="ECO:0000256" key="2">
    <source>
        <dbReference type="ARBA" id="ARBA00022723"/>
    </source>
</evidence>
<feature type="compositionally biased region" description="Low complexity" evidence="10">
    <location>
        <begin position="48"/>
        <end position="68"/>
    </location>
</feature>
<protein>
    <recommendedName>
        <fullName evidence="11">ZF-HD dimerization-type domain-containing protein</fullName>
    </recommendedName>
</protein>
<dbReference type="GO" id="GO:0008270">
    <property type="term" value="F:zinc ion binding"/>
    <property type="evidence" value="ECO:0007669"/>
    <property type="project" value="UniProtKB-KW"/>
</dbReference>
<evidence type="ECO:0000259" key="11">
    <source>
        <dbReference type="PROSITE" id="PS51523"/>
    </source>
</evidence>
<accession>A0A498HRQ4</accession>
<dbReference type="InterPro" id="IPR006456">
    <property type="entry name" value="ZF_HD_homeobox_Cys/His_dimer"/>
</dbReference>
<keyword evidence="8" id="KW-0804">Transcription</keyword>
<name>A0A498HRQ4_MALDO</name>
<keyword evidence="9" id="KW-0539">Nucleus</keyword>
<dbReference type="GO" id="GO:0050793">
    <property type="term" value="P:regulation of developmental process"/>
    <property type="evidence" value="ECO:0007669"/>
    <property type="project" value="TreeGrafter"/>
</dbReference>
<dbReference type="KEGG" id="mdm:103402460"/>
<dbReference type="PANTHER" id="PTHR31948">
    <property type="entry name" value="ZINC-FINGER HOMEODOMAIN PROTEIN 2"/>
    <property type="match status" value="1"/>
</dbReference>
<feature type="compositionally biased region" description="Polar residues" evidence="10">
    <location>
        <begin position="69"/>
        <end position="92"/>
    </location>
</feature>
<evidence type="ECO:0000256" key="6">
    <source>
        <dbReference type="ARBA" id="ARBA00023125"/>
    </source>
</evidence>
<keyword evidence="7" id="KW-0371">Homeobox</keyword>
<evidence type="ECO:0000256" key="3">
    <source>
        <dbReference type="ARBA" id="ARBA00022771"/>
    </source>
</evidence>
<dbReference type="InterPro" id="IPR009057">
    <property type="entry name" value="Homeodomain-like_sf"/>
</dbReference>